<dbReference type="EMBL" id="RBAN01000001">
    <property type="protein sequence ID" value="RKN58876.1"/>
    <property type="molecule type" value="Genomic_DNA"/>
</dbReference>
<proteinExistence type="predicted"/>
<sequence length="396" mass="40911">MTTVSLLAATPASAAPPRADLVVGASLAPTEVPDTGGSSAVTVDLTNSGTRASQDITLVLSLSSGTWFTDGFVIPPSWSCTYGDSAICTHAPLAAGEAAEPLRIPFGVGAGTVGDDVVVTAVVSGGAESSTANNTAQASLRYIPGTVDLHFLSESREEQQINGEVTGLSSYVINDGTSPSGDLTVTVPLPAGTVRYSETTEGWACDFGDDLAAGQPGWRCTHAPLRPGENSAGIDIAATISGAEPGDVIDLTATLSTTTPETNLDNNTLRTRVTVLQPATVRGTVWVDSDRDGVRDADEPGAPPGEQGIYQITVGGQGFGAVATVNADGTYTATVRPGTYQTEFYIRDPYSFISSPDSDVVYYLNQTGGYNKYGRSDYFTLAGGEEAVVDAGVIRY</sequence>
<dbReference type="Gene3D" id="2.60.40.10">
    <property type="entry name" value="Immunoglobulins"/>
    <property type="match status" value="2"/>
</dbReference>
<gene>
    <name evidence="2" type="ORF">D7193_10275</name>
</gene>
<name>A0A3B0AIH2_9ACTN</name>
<feature type="domain" description="DUF11" evidence="1">
    <location>
        <begin position="168"/>
        <end position="270"/>
    </location>
</feature>
<organism evidence="2 3">
    <name type="scientific">Micromonospora costi</name>
    <dbReference type="NCBI Taxonomy" id="1530042"/>
    <lineage>
        <taxon>Bacteria</taxon>
        <taxon>Bacillati</taxon>
        <taxon>Actinomycetota</taxon>
        <taxon>Actinomycetes</taxon>
        <taxon>Micromonosporales</taxon>
        <taxon>Micromonosporaceae</taxon>
        <taxon>Micromonospora</taxon>
    </lineage>
</organism>
<evidence type="ECO:0000259" key="1">
    <source>
        <dbReference type="Pfam" id="PF01345"/>
    </source>
</evidence>
<evidence type="ECO:0000313" key="2">
    <source>
        <dbReference type="EMBL" id="RKN58876.1"/>
    </source>
</evidence>
<dbReference type="SUPFAM" id="SSF117074">
    <property type="entry name" value="Hypothetical protein PA1324"/>
    <property type="match status" value="1"/>
</dbReference>
<accession>A0A3B0AIH2</accession>
<dbReference type="RefSeq" id="WP_147434353.1">
    <property type="nucleotide sequence ID" value="NZ_JBHLUP010000009.1"/>
</dbReference>
<comment type="caution">
    <text evidence="2">The sequence shown here is derived from an EMBL/GenBank/DDBJ whole genome shotgun (WGS) entry which is preliminary data.</text>
</comment>
<dbReference type="InterPro" id="IPR013783">
    <property type="entry name" value="Ig-like_fold"/>
</dbReference>
<dbReference type="InterPro" id="IPR001434">
    <property type="entry name" value="OmcB-like_DUF11"/>
</dbReference>
<dbReference type="GO" id="GO:0005975">
    <property type="term" value="P:carbohydrate metabolic process"/>
    <property type="evidence" value="ECO:0007669"/>
    <property type="project" value="UniProtKB-ARBA"/>
</dbReference>
<dbReference type="OrthoDB" id="3386021at2"/>
<dbReference type="Pfam" id="PF01345">
    <property type="entry name" value="DUF11"/>
    <property type="match status" value="1"/>
</dbReference>
<reference evidence="2 3" key="1">
    <citation type="journal article" date="2015" name="Int. J. Syst. Evol. Microbiol.">
        <title>Micromonospora costi sp. nov., isolated from a leaf of Costus speciosus.</title>
        <authorList>
            <person name="Thawai C."/>
        </authorList>
    </citation>
    <scope>NUCLEOTIDE SEQUENCE [LARGE SCALE GENOMIC DNA]</scope>
    <source>
        <strain evidence="2 3">CS1-12</strain>
    </source>
</reference>
<evidence type="ECO:0000313" key="3">
    <source>
        <dbReference type="Proteomes" id="UP000279968"/>
    </source>
</evidence>
<protein>
    <recommendedName>
        <fullName evidence="1">DUF11 domain-containing protein</fullName>
    </recommendedName>
</protein>
<dbReference type="AlphaFoldDB" id="A0A3B0AIH2"/>
<keyword evidence="3" id="KW-1185">Reference proteome</keyword>
<dbReference type="Proteomes" id="UP000279968">
    <property type="component" value="Unassembled WGS sequence"/>
</dbReference>